<dbReference type="EMBL" id="CP009225">
    <property type="protein sequence ID" value="AKC61725.1"/>
    <property type="molecule type" value="Genomic_DNA"/>
</dbReference>
<reference evidence="1 2" key="1">
    <citation type="journal article" date="2015" name="PLoS ONE">
        <title>A universal mariner transposon system for forward genetic studies in the genus clostridium.</title>
        <authorList>
            <person name="Zhang Y."/>
            <person name="Grosse-Honebrink A."/>
            <person name="Minton N.P."/>
        </authorList>
    </citation>
    <scope>NUCLEOTIDE SEQUENCE [LARGE SCALE GENOMIC DNA]</scope>
    <source>
        <strain evidence="1 2">NCIMB 10696</strain>
    </source>
</reference>
<dbReference type="AlphaFoldDB" id="A0A7U4JM80"/>
<dbReference type="GeneID" id="92937751"/>
<evidence type="ECO:0000313" key="2">
    <source>
        <dbReference type="Proteomes" id="UP000033052"/>
    </source>
</evidence>
<accession>A0A7U4JM80</accession>
<dbReference type="RefSeq" id="WP_033058904.1">
    <property type="nucleotide sequence ID" value="NZ_CP009225.1"/>
</dbReference>
<evidence type="ECO:0000313" key="1">
    <source>
        <dbReference type="EMBL" id="AKC61725.1"/>
    </source>
</evidence>
<sequence length="160" mass="19114">MENYSLLEGKDIYEISRILTDLYKNKKNNSYLCPLLNIEELNEYYTRMLVFEYKNVYYSIGNDIESLIGFTLNLNPKSTNTFVTLRCISLCKDEFIYVIKNIFLDFSSLFEQYKKIICYVNEEDSEMIGYLEKLGFVKEIFLPNELEINKNVLIYSYFFN</sequence>
<protein>
    <submittedName>
        <fullName evidence="1">Uncharacterized protein</fullName>
    </submittedName>
</protein>
<dbReference type="Proteomes" id="UP000033052">
    <property type="component" value="Chromosome"/>
</dbReference>
<name>A0A7U4JM80_CLOSG</name>
<proteinExistence type="predicted"/>
<gene>
    <name evidence="1" type="ORF">CLSPO_c10050</name>
</gene>
<dbReference type="KEGG" id="cld:CLSPO_c10050"/>
<organism evidence="1 2">
    <name type="scientific">Clostridium sporogenes</name>
    <dbReference type="NCBI Taxonomy" id="1509"/>
    <lineage>
        <taxon>Bacteria</taxon>
        <taxon>Bacillati</taxon>
        <taxon>Bacillota</taxon>
        <taxon>Clostridia</taxon>
        <taxon>Eubacteriales</taxon>
        <taxon>Clostridiaceae</taxon>
        <taxon>Clostridium</taxon>
    </lineage>
</organism>